<gene>
    <name evidence="1" type="ORF">H1P_6550002</name>
</gene>
<evidence type="ECO:0000313" key="1">
    <source>
        <dbReference type="EMBL" id="VEP17896.1"/>
    </source>
</evidence>
<dbReference type="EMBL" id="CAACVJ010000618">
    <property type="protein sequence ID" value="VEP17896.1"/>
    <property type="molecule type" value="Genomic_DNA"/>
</dbReference>
<evidence type="ECO:0000313" key="2">
    <source>
        <dbReference type="Proteomes" id="UP000320055"/>
    </source>
</evidence>
<name>A0A563W2J8_9CYAN</name>
<dbReference type="RefSeq" id="WP_144876332.1">
    <property type="nucleotide sequence ID" value="NZ_LR214387.1"/>
</dbReference>
<reference evidence="1 2" key="1">
    <citation type="submission" date="2019-01" db="EMBL/GenBank/DDBJ databases">
        <authorList>
            <person name="Brito A."/>
        </authorList>
    </citation>
    <scope>NUCLEOTIDE SEQUENCE [LARGE SCALE GENOMIC DNA]</scope>
    <source>
        <strain evidence="1">1</strain>
    </source>
</reference>
<protein>
    <submittedName>
        <fullName evidence="1">Uncharacterized protein</fullName>
    </submittedName>
</protein>
<keyword evidence="2" id="KW-1185">Reference proteome</keyword>
<organism evidence="1 2">
    <name type="scientific">Hyella patelloides LEGE 07179</name>
    <dbReference type="NCBI Taxonomy" id="945734"/>
    <lineage>
        <taxon>Bacteria</taxon>
        <taxon>Bacillati</taxon>
        <taxon>Cyanobacteriota</taxon>
        <taxon>Cyanophyceae</taxon>
        <taxon>Pleurocapsales</taxon>
        <taxon>Hyellaceae</taxon>
        <taxon>Hyella</taxon>
    </lineage>
</organism>
<dbReference type="Proteomes" id="UP000320055">
    <property type="component" value="Unassembled WGS sequence"/>
</dbReference>
<dbReference type="AlphaFoldDB" id="A0A563W2J8"/>
<proteinExistence type="predicted"/>
<accession>A0A563W2J8</accession>
<sequence length="167" mass="19046">MSQLKILVLAYNVFNPLAINWIHGFQSLGYRVTVLVANKPLTDNQQLQKLGFYNSDFPDVPIFGLWEMVSEESRQAVLDSLGGNPNILFCREGVGVLKHVPAAHSYFSTAKVAYDISTHPNCSNILAEWRYIWLYRKTDPIVNGYVFYSQTQRRLFCKNVPSSNNKP</sequence>